<reference evidence="1" key="1">
    <citation type="submission" date="2021-09" db="EMBL/GenBank/DDBJ databases">
        <title>The genome of Mauremys mutica provides insights into the evolution of semi-aquatic lifestyle.</title>
        <authorList>
            <person name="Gong S."/>
            <person name="Gao Y."/>
        </authorList>
    </citation>
    <scope>NUCLEOTIDE SEQUENCE</scope>
    <source>
        <strain evidence="1">MM-2020</strain>
        <tissue evidence="1">Muscle</tissue>
    </source>
</reference>
<name>A0A9D3WTM1_9SAUR</name>
<feature type="non-terminal residue" evidence="1">
    <location>
        <position position="52"/>
    </location>
</feature>
<organism evidence="1 2">
    <name type="scientific">Mauremys mutica</name>
    <name type="common">yellowpond turtle</name>
    <dbReference type="NCBI Taxonomy" id="74926"/>
    <lineage>
        <taxon>Eukaryota</taxon>
        <taxon>Metazoa</taxon>
        <taxon>Chordata</taxon>
        <taxon>Craniata</taxon>
        <taxon>Vertebrata</taxon>
        <taxon>Euteleostomi</taxon>
        <taxon>Archelosauria</taxon>
        <taxon>Testudinata</taxon>
        <taxon>Testudines</taxon>
        <taxon>Cryptodira</taxon>
        <taxon>Durocryptodira</taxon>
        <taxon>Testudinoidea</taxon>
        <taxon>Geoemydidae</taxon>
        <taxon>Geoemydinae</taxon>
        <taxon>Mauremys</taxon>
    </lineage>
</organism>
<dbReference type="Proteomes" id="UP000827986">
    <property type="component" value="Unassembled WGS sequence"/>
</dbReference>
<proteinExistence type="predicted"/>
<feature type="non-terminal residue" evidence="1">
    <location>
        <position position="1"/>
    </location>
</feature>
<evidence type="ECO:0000313" key="1">
    <source>
        <dbReference type="EMBL" id="KAH1167706.1"/>
    </source>
</evidence>
<protein>
    <submittedName>
        <fullName evidence="1">Uncharacterized protein</fullName>
    </submittedName>
</protein>
<keyword evidence="2" id="KW-1185">Reference proteome</keyword>
<dbReference type="EMBL" id="JAHDVG010000486">
    <property type="protein sequence ID" value="KAH1167706.1"/>
    <property type="molecule type" value="Genomic_DNA"/>
</dbReference>
<accession>A0A9D3WTM1</accession>
<gene>
    <name evidence="1" type="ORF">KIL84_003189</name>
</gene>
<evidence type="ECO:0000313" key="2">
    <source>
        <dbReference type="Proteomes" id="UP000827986"/>
    </source>
</evidence>
<dbReference type="AlphaFoldDB" id="A0A9D3WTM1"/>
<sequence length="52" mass="5745">ACMKETNTAPSWCPWEPPRGCSSHHRFILTTTASLSKTSPSWSLPHSRCSEG</sequence>
<comment type="caution">
    <text evidence="1">The sequence shown here is derived from an EMBL/GenBank/DDBJ whole genome shotgun (WGS) entry which is preliminary data.</text>
</comment>